<dbReference type="PANTHER" id="PTHR43464">
    <property type="entry name" value="METHYLTRANSFERASE"/>
    <property type="match status" value="1"/>
</dbReference>
<feature type="domain" description="Methyltransferase" evidence="5">
    <location>
        <begin position="56"/>
        <end position="149"/>
    </location>
</feature>
<dbReference type="PANTHER" id="PTHR43464:SF19">
    <property type="entry name" value="UBIQUINONE BIOSYNTHESIS O-METHYLTRANSFERASE, MITOCHONDRIAL"/>
    <property type="match status" value="1"/>
</dbReference>
<dbReference type="EMBL" id="JAFBBU010000001">
    <property type="protein sequence ID" value="MBM7471233.1"/>
    <property type="molecule type" value="Genomic_DNA"/>
</dbReference>
<dbReference type="InterPro" id="IPR041698">
    <property type="entry name" value="Methyltransf_25"/>
</dbReference>
<dbReference type="Proteomes" id="UP000776164">
    <property type="component" value="Unassembled WGS sequence"/>
</dbReference>
<dbReference type="GO" id="GO:0032259">
    <property type="term" value="P:methylation"/>
    <property type="evidence" value="ECO:0007669"/>
    <property type="project" value="UniProtKB-KW"/>
</dbReference>
<keyword evidence="2" id="KW-0808">Transferase</keyword>
<keyword evidence="3" id="KW-0949">S-adenosyl-L-methionine</keyword>
<gene>
    <name evidence="6" type="ORF">JOE66_000867</name>
</gene>
<evidence type="ECO:0000256" key="2">
    <source>
        <dbReference type="ARBA" id="ARBA00022679"/>
    </source>
</evidence>
<dbReference type="GO" id="GO:0008168">
    <property type="term" value="F:methyltransferase activity"/>
    <property type="evidence" value="ECO:0007669"/>
    <property type="project" value="UniProtKB-KW"/>
</dbReference>
<dbReference type="RefSeq" id="WP_205107075.1">
    <property type="nucleotide sequence ID" value="NZ_BAAAHT010000013.1"/>
</dbReference>
<dbReference type="CDD" id="cd02440">
    <property type="entry name" value="AdoMet_MTases"/>
    <property type="match status" value="1"/>
</dbReference>
<reference evidence="6 7" key="1">
    <citation type="submission" date="2021-01" db="EMBL/GenBank/DDBJ databases">
        <title>Sequencing the genomes of 1000 actinobacteria strains.</title>
        <authorList>
            <person name="Klenk H.-P."/>
        </authorList>
    </citation>
    <scope>NUCLEOTIDE SEQUENCE [LARGE SCALE GENOMIC DNA]</scope>
    <source>
        <strain evidence="6 7">DSM 13057</strain>
    </source>
</reference>
<keyword evidence="1 6" id="KW-0489">Methyltransferase</keyword>
<dbReference type="InterPro" id="IPR029063">
    <property type="entry name" value="SAM-dependent_MTases_sf"/>
</dbReference>
<dbReference type="Pfam" id="PF13649">
    <property type="entry name" value="Methyltransf_25"/>
    <property type="match status" value="1"/>
</dbReference>
<organism evidence="6 7">
    <name type="scientific">Subtercola frigoramans</name>
    <dbReference type="NCBI Taxonomy" id="120298"/>
    <lineage>
        <taxon>Bacteria</taxon>
        <taxon>Bacillati</taxon>
        <taxon>Actinomycetota</taxon>
        <taxon>Actinomycetes</taxon>
        <taxon>Micrococcales</taxon>
        <taxon>Microbacteriaceae</taxon>
        <taxon>Subtercola</taxon>
    </lineage>
</organism>
<keyword evidence="7" id="KW-1185">Reference proteome</keyword>
<protein>
    <submittedName>
        <fullName evidence="6">SAM-dependent methyltransferase</fullName>
    </submittedName>
</protein>
<evidence type="ECO:0000313" key="6">
    <source>
        <dbReference type="EMBL" id="MBM7471233.1"/>
    </source>
</evidence>
<evidence type="ECO:0000256" key="4">
    <source>
        <dbReference type="SAM" id="MobiDB-lite"/>
    </source>
</evidence>
<sequence length="230" mass="24709">MHEHSESSHAESVASHPNTPQEFWEGHYGQRDQIWSGNPNPLLVREAARLPAGRALDLGCGEGADAVWLATQGWRVTAVDVSSTALERGRAAAVRAGVDELIDWQQHDLGVSFPDAEFDLVSAQFLQSPIPLDRERILQNALDSLAPGGSLLVVGHAEFPPWSKMAHAGEPLPSAQEVLSALHLDARAWFTALCSEEPRSVVGPDGNPVTLVDSVVMVTRATPTVSHGQP</sequence>
<dbReference type="SUPFAM" id="SSF53335">
    <property type="entry name" value="S-adenosyl-L-methionine-dependent methyltransferases"/>
    <property type="match status" value="1"/>
</dbReference>
<evidence type="ECO:0000313" key="7">
    <source>
        <dbReference type="Proteomes" id="UP000776164"/>
    </source>
</evidence>
<comment type="caution">
    <text evidence="6">The sequence shown here is derived from an EMBL/GenBank/DDBJ whole genome shotgun (WGS) entry which is preliminary data.</text>
</comment>
<proteinExistence type="predicted"/>
<dbReference type="Gene3D" id="3.40.50.150">
    <property type="entry name" value="Vaccinia Virus protein VP39"/>
    <property type="match status" value="1"/>
</dbReference>
<feature type="region of interest" description="Disordered" evidence="4">
    <location>
        <begin position="1"/>
        <end position="24"/>
    </location>
</feature>
<evidence type="ECO:0000259" key="5">
    <source>
        <dbReference type="Pfam" id="PF13649"/>
    </source>
</evidence>
<evidence type="ECO:0000256" key="1">
    <source>
        <dbReference type="ARBA" id="ARBA00022603"/>
    </source>
</evidence>
<accession>A0ABS2L2C2</accession>
<evidence type="ECO:0000256" key="3">
    <source>
        <dbReference type="ARBA" id="ARBA00022691"/>
    </source>
</evidence>
<name>A0ABS2L2C2_9MICO</name>